<name>A0A1D2M512_ORCCI</name>
<evidence type="ECO:0000256" key="1">
    <source>
        <dbReference type="SAM" id="SignalP"/>
    </source>
</evidence>
<comment type="caution">
    <text evidence="2">The sequence shown here is derived from an EMBL/GenBank/DDBJ whole genome shotgun (WGS) entry which is preliminary data.</text>
</comment>
<keyword evidence="1" id="KW-0732">Signal</keyword>
<keyword evidence="3" id="KW-1185">Reference proteome</keyword>
<dbReference type="AlphaFoldDB" id="A0A1D2M512"/>
<feature type="signal peptide" evidence="1">
    <location>
        <begin position="1"/>
        <end position="22"/>
    </location>
</feature>
<organism evidence="2 3">
    <name type="scientific">Orchesella cincta</name>
    <name type="common">Springtail</name>
    <name type="synonym">Podura cincta</name>
    <dbReference type="NCBI Taxonomy" id="48709"/>
    <lineage>
        <taxon>Eukaryota</taxon>
        <taxon>Metazoa</taxon>
        <taxon>Ecdysozoa</taxon>
        <taxon>Arthropoda</taxon>
        <taxon>Hexapoda</taxon>
        <taxon>Collembola</taxon>
        <taxon>Entomobryomorpha</taxon>
        <taxon>Entomobryoidea</taxon>
        <taxon>Orchesellidae</taxon>
        <taxon>Orchesellinae</taxon>
        <taxon>Orchesella</taxon>
    </lineage>
</organism>
<evidence type="ECO:0000313" key="2">
    <source>
        <dbReference type="EMBL" id="ODM88065.1"/>
    </source>
</evidence>
<sequence>MKFAAAFFIFVCLSSHVSKTFAQEELPIITECGQTLLADEGIIEYKLNQTYDAGELCTFIVKIYWYYGAEFILENHGISDAGEDAIAIIPMSGYPFAVNYLGPNTGNTLFFQESVFFVVFKTTTNLGTGFRLRFKHGHQPGWAIPGPALVFNNDSATPLSFPPKTGLVLATQPVALTSGSKILEGNATLELTVWENFRSVDDCTDFFDVHTYNGEKTTYLGRLCGKDEEEKVFQTQGIFMVIYLSNHGDSNLDPQGTLSWRTVNETEAV</sequence>
<accession>A0A1D2M512</accession>
<gene>
    <name evidence="2" type="ORF">Ocin01_18616</name>
</gene>
<proteinExistence type="predicted"/>
<protein>
    <recommendedName>
        <fullName evidence="4">CUB domain-containing protein</fullName>
    </recommendedName>
</protein>
<reference evidence="2 3" key="1">
    <citation type="journal article" date="2016" name="Genome Biol. Evol.">
        <title>Gene Family Evolution Reflects Adaptation to Soil Environmental Stressors in the Genome of the Collembolan Orchesella cincta.</title>
        <authorList>
            <person name="Faddeeva-Vakhrusheva A."/>
            <person name="Derks M.F."/>
            <person name="Anvar S.Y."/>
            <person name="Agamennone V."/>
            <person name="Suring W."/>
            <person name="Smit S."/>
            <person name="van Straalen N.M."/>
            <person name="Roelofs D."/>
        </authorList>
    </citation>
    <scope>NUCLEOTIDE SEQUENCE [LARGE SCALE GENOMIC DNA]</scope>
    <source>
        <tissue evidence="2">Mixed pool</tissue>
    </source>
</reference>
<dbReference type="Proteomes" id="UP000094527">
    <property type="component" value="Unassembled WGS sequence"/>
</dbReference>
<dbReference type="EMBL" id="LJIJ01004168">
    <property type="protein sequence ID" value="ODM88065.1"/>
    <property type="molecule type" value="Genomic_DNA"/>
</dbReference>
<feature type="chain" id="PRO_5008903475" description="CUB domain-containing protein" evidence="1">
    <location>
        <begin position="23"/>
        <end position="269"/>
    </location>
</feature>
<evidence type="ECO:0000313" key="3">
    <source>
        <dbReference type="Proteomes" id="UP000094527"/>
    </source>
</evidence>
<evidence type="ECO:0008006" key="4">
    <source>
        <dbReference type="Google" id="ProtNLM"/>
    </source>
</evidence>